<sequence length="567" mass="63080">MTKKITESFCKICGDVSNTIRFGAVSCRACGEFFRRKVTSKSAKLPKKRCFGTCELTKQIRKTCQNCRFQKCLKSGMLEIMVESRMSIHVAESSGNILDELRNGYRNLEVARRQKFEEQNPIRFCTHQELNEIYQMDIDLIFESIIPIFQRRTRNFEMEQEKMLAENFILPFLQLETTFRSMGSTSYCLPNNAIFDTNHLDKLYMDQNTLEIVQPYWNSSNRNLKMPMDLAKLDEPEMILCSALIYWDFGINGQTDYCIKRCVKMRNLVIRELANYEKLKMGEDNCQLRIMEVMGIIQGVHRASDAVKNSFPKCSSSQVMIALISLVLAVLAPQAQAVIGGDLNCTTYNGTAFVWTPAATACSNVISDSSCAILYPAPVTADGFPSPGRDQQRPLTCYTTATATPAGIVMDMKKAALDNCPRTCGLCCQTTAYSCSNVAFPRLNCATITSSQCLSAAWRTIIATDCPSACGFCNSGGCVDAVLDCANDVTICRTVGLQDFVNTYCQRTCNRCASSTTTTTSLTGTCTSYNADSSTACTAWAANGFCTNTFYTLAQRKAYCARTCRIC</sequence>
<keyword evidence="6" id="KW-0804">Transcription</keyword>
<evidence type="ECO:0000256" key="2">
    <source>
        <dbReference type="ARBA" id="ARBA00022771"/>
    </source>
</evidence>
<keyword evidence="1" id="KW-0479">Metal-binding</keyword>
<evidence type="ECO:0000259" key="12">
    <source>
        <dbReference type="PROSITE" id="PS51843"/>
    </source>
</evidence>
<evidence type="ECO:0000256" key="3">
    <source>
        <dbReference type="ARBA" id="ARBA00022833"/>
    </source>
</evidence>
<evidence type="ECO:0000256" key="8">
    <source>
        <dbReference type="ARBA" id="ARBA00023242"/>
    </source>
</evidence>
<dbReference type="PROSITE" id="PS51843">
    <property type="entry name" value="NR_LBD"/>
    <property type="match status" value="1"/>
</dbReference>
<dbReference type="InterPro" id="IPR035500">
    <property type="entry name" value="NHR-like_dom_sf"/>
</dbReference>
<evidence type="ECO:0000259" key="11">
    <source>
        <dbReference type="PROSITE" id="PS51670"/>
    </source>
</evidence>
<keyword evidence="14" id="KW-1185">Reference proteome</keyword>
<dbReference type="Gene3D" id="3.30.50.10">
    <property type="entry name" value="Erythroid Transcription Factor GATA-1, subunit A"/>
    <property type="match status" value="1"/>
</dbReference>
<dbReference type="InterPro" id="IPR000536">
    <property type="entry name" value="Nucl_hrmn_rcpt_lig-bd"/>
</dbReference>
<dbReference type="Gene3D" id="1.10.565.10">
    <property type="entry name" value="Retinoid X Receptor"/>
    <property type="match status" value="1"/>
</dbReference>
<dbReference type="PROSITE" id="PS51030">
    <property type="entry name" value="NUCLEAR_REC_DBD_2"/>
    <property type="match status" value="1"/>
</dbReference>
<feature type="domain" description="NR LBD" evidence="12">
    <location>
        <begin position="77"/>
        <end position="333"/>
    </location>
</feature>
<dbReference type="InterPro" id="IPR001628">
    <property type="entry name" value="Znf_hrmn_rcpt"/>
</dbReference>
<keyword evidence="2" id="KW-0863">Zinc-finger</keyword>
<keyword evidence="7" id="KW-0675">Receptor</keyword>
<evidence type="ECO:0000256" key="5">
    <source>
        <dbReference type="ARBA" id="ARBA00023125"/>
    </source>
</evidence>
<dbReference type="InterPro" id="IPR013088">
    <property type="entry name" value="Znf_NHR/GATA"/>
</dbReference>
<dbReference type="Pfam" id="PF00105">
    <property type="entry name" value="zf-C4"/>
    <property type="match status" value="1"/>
</dbReference>
<evidence type="ECO:0000256" key="9">
    <source>
        <dbReference type="PROSITE-ProRule" id="PRU01005"/>
    </source>
</evidence>
<dbReference type="SUPFAM" id="SSF57716">
    <property type="entry name" value="Glucocorticoid receptor-like (DNA-binding domain)"/>
    <property type="match status" value="1"/>
</dbReference>
<evidence type="ECO:0000259" key="10">
    <source>
        <dbReference type="PROSITE" id="PS51030"/>
    </source>
</evidence>
<evidence type="ECO:0000313" key="14">
    <source>
        <dbReference type="Proteomes" id="UP000829354"/>
    </source>
</evidence>
<dbReference type="PANTHER" id="PTHR21724">
    <property type="entry name" value="SHKT DOMAIN-CONTAINING PROTEIN"/>
    <property type="match status" value="1"/>
</dbReference>
<evidence type="ECO:0000256" key="6">
    <source>
        <dbReference type="ARBA" id="ARBA00023163"/>
    </source>
</evidence>
<protein>
    <submittedName>
        <fullName evidence="13">Uncharacterized protein</fullName>
    </submittedName>
</protein>
<dbReference type="GO" id="GO:0003700">
    <property type="term" value="F:DNA-binding transcription factor activity"/>
    <property type="evidence" value="ECO:0007669"/>
    <property type="project" value="InterPro"/>
</dbReference>
<dbReference type="InterPro" id="IPR003582">
    <property type="entry name" value="ShKT_dom"/>
</dbReference>
<feature type="domain" description="Nuclear receptor" evidence="10">
    <location>
        <begin position="7"/>
        <end position="84"/>
    </location>
</feature>
<dbReference type="Gene3D" id="1.10.10.1940">
    <property type="match status" value="1"/>
</dbReference>
<proteinExistence type="predicted"/>
<organism evidence="13 14">
    <name type="scientific">Caenorhabditis briggsae</name>
    <dbReference type="NCBI Taxonomy" id="6238"/>
    <lineage>
        <taxon>Eukaryota</taxon>
        <taxon>Metazoa</taxon>
        <taxon>Ecdysozoa</taxon>
        <taxon>Nematoda</taxon>
        <taxon>Chromadorea</taxon>
        <taxon>Rhabditida</taxon>
        <taxon>Rhabditina</taxon>
        <taxon>Rhabditomorpha</taxon>
        <taxon>Rhabditoidea</taxon>
        <taxon>Rhabditidae</taxon>
        <taxon>Peloderinae</taxon>
        <taxon>Caenorhabditis</taxon>
    </lineage>
</organism>
<dbReference type="PROSITE" id="PS51670">
    <property type="entry name" value="SHKT"/>
    <property type="match status" value="1"/>
</dbReference>
<keyword evidence="4" id="KW-0805">Transcription regulation</keyword>
<dbReference type="SMART" id="SM00430">
    <property type="entry name" value="HOLI"/>
    <property type="match status" value="1"/>
</dbReference>
<dbReference type="SUPFAM" id="SSF48508">
    <property type="entry name" value="Nuclear receptor ligand-binding domain"/>
    <property type="match status" value="1"/>
</dbReference>
<keyword evidence="5" id="KW-0238">DNA-binding</keyword>
<evidence type="ECO:0000256" key="7">
    <source>
        <dbReference type="ARBA" id="ARBA00023170"/>
    </source>
</evidence>
<name>A0AAE9F8W6_CAEBR</name>
<dbReference type="Pfam" id="PF01549">
    <property type="entry name" value="ShK"/>
    <property type="match status" value="4"/>
</dbReference>
<gene>
    <name evidence="13" type="ORF">L5515_009499</name>
</gene>
<accession>A0AAE9F8W6</accession>
<comment type="caution">
    <text evidence="9">Lacks conserved residue(s) required for the propagation of feature annotation.</text>
</comment>
<dbReference type="SMART" id="SM00399">
    <property type="entry name" value="ZnF_C4"/>
    <property type="match status" value="1"/>
</dbReference>
<evidence type="ECO:0000313" key="13">
    <source>
        <dbReference type="EMBL" id="UMM37867.1"/>
    </source>
</evidence>
<dbReference type="PRINTS" id="PR00047">
    <property type="entry name" value="STROIDFINGER"/>
</dbReference>
<evidence type="ECO:0000256" key="4">
    <source>
        <dbReference type="ARBA" id="ARBA00023015"/>
    </source>
</evidence>
<dbReference type="GO" id="GO:0008270">
    <property type="term" value="F:zinc ion binding"/>
    <property type="evidence" value="ECO:0007669"/>
    <property type="project" value="UniProtKB-KW"/>
</dbReference>
<dbReference type="PANTHER" id="PTHR21724:SF0">
    <property type="entry name" value="SHKT DOMAIN-CONTAINING PROTEIN"/>
    <property type="match status" value="1"/>
</dbReference>
<feature type="domain" description="ShKT" evidence="11">
    <location>
        <begin position="526"/>
        <end position="567"/>
    </location>
</feature>
<evidence type="ECO:0000256" key="1">
    <source>
        <dbReference type="ARBA" id="ARBA00022723"/>
    </source>
</evidence>
<dbReference type="EMBL" id="CP092624">
    <property type="protein sequence ID" value="UMM37867.1"/>
    <property type="molecule type" value="Genomic_DNA"/>
</dbReference>
<dbReference type="GO" id="GO:0043565">
    <property type="term" value="F:sequence-specific DNA binding"/>
    <property type="evidence" value="ECO:0007669"/>
    <property type="project" value="InterPro"/>
</dbReference>
<dbReference type="AlphaFoldDB" id="A0AAE9F8W6"/>
<dbReference type="Pfam" id="PF00104">
    <property type="entry name" value="Hormone_recep"/>
    <property type="match status" value="1"/>
</dbReference>
<dbReference type="Proteomes" id="UP000829354">
    <property type="component" value="Chromosome V"/>
</dbReference>
<keyword evidence="8" id="KW-0539">Nucleus</keyword>
<keyword evidence="3" id="KW-0862">Zinc</keyword>
<reference evidence="13 14" key="1">
    <citation type="submission" date="2022-04" db="EMBL/GenBank/DDBJ databases">
        <title>Chromosome-level reference genomes for two strains of Caenorhabditis briggsae: an improved platform for comparative genomics.</title>
        <authorList>
            <person name="Stevens L."/>
            <person name="Andersen E."/>
        </authorList>
    </citation>
    <scope>NUCLEOTIDE SEQUENCE [LARGE SCALE GENOMIC DNA]</scope>
    <source>
        <strain evidence="13">VX34</strain>
        <tissue evidence="13">Whole-organism</tissue>
    </source>
</reference>
<dbReference type="SMART" id="SM00254">
    <property type="entry name" value="ShKT"/>
    <property type="match status" value="4"/>
</dbReference>